<accession>A0A8S3QHX4</accession>
<evidence type="ECO:0000313" key="2">
    <source>
        <dbReference type="Proteomes" id="UP000683360"/>
    </source>
</evidence>
<comment type="caution">
    <text evidence="1">The sequence shown here is derived from an EMBL/GenBank/DDBJ whole genome shotgun (WGS) entry which is preliminary data.</text>
</comment>
<dbReference type="OrthoDB" id="6136336at2759"/>
<protein>
    <submittedName>
        <fullName evidence="1">Uncharacterized protein</fullName>
    </submittedName>
</protein>
<reference evidence="1" key="1">
    <citation type="submission" date="2021-03" db="EMBL/GenBank/DDBJ databases">
        <authorList>
            <person name="Bekaert M."/>
        </authorList>
    </citation>
    <scope>NUCLEOTIDE SEQUENCE</scope>
</reference>
<name>A0A8S3QHX4_MYTED</name>
<gene>
    <name evidence="1" type="ORF">MEDL_9814</name>
</gene>
<keyword evidence="2" id="KW-1185">Reference proteome</keyword>
<proteinExistence type="predicted"/>
<dbReference type="AlphaFoldDB" id="A0A8S3QHX4"/>
<dbReference type="Proteomes" id="UP000683360">
    <property type="component" value="Unassembled WGS sequence"/>
</dbReference>
<dbReference type="EMBL" id="CAJPWZ010000497">
    <property type="protein sequence ID" value="CAG2194814.1"/>
    <property type="molecule type" value="Genomic_DNA"/>
</dbReference>
<organism evidence="1 2">
    <name type="scientific">Mytilus edulis</name>
    <name type="common">Blue mussel</name>
    <dbReference type="NCBI Taxonomy" id="6550"/>
    <lineage>
        <taxon>Eukaryota</taxon>
        <taxon>Metazoa</taxon>
        <taxon>Spiralia</taxon>
        <taxon>Lophotrochozoa</taxon>
        <taxon>Mollusca</taxon>
        <taxon>Bivalvia</taxon>
        <taxon>Autobranchia</taxon>
        <taxon>Pteriomorphia</taxon>
        <taxon>Mytilida</taxon>
        <taxon>Mytiloidea</taxon>
        <taxon>Mytilidae</taxon>
        <taxon>Mytilinae</taxon>
        <taxon>Mytilus</taxon>
    </lineage>
</organism>
<sequence>MSTLQKKLPNYIKLIDEVDTIIIDQKSICTIKEESVGDKKMARLTLEYKDNSQHRNFIINDYKETMIVKTAYAKRKCFGNTLHIYSPAGFLVGSVQDRHFKCKSDKEIFDANYDVVFLLTQNPNGSDEVIKTALQEFWTRDLTIEYCNRFIDHLYKVVPVVIALEGRATADVPRKIFPERSYGKSISYFKTKLDDPSFTKKIEHLLPH</sequence>
<evidence type="ECO:0000313" key="1">
    <source>
        <dbReference type="EMBL" id="CAG2194814.1"/>
    </source>
</evidence>